<comment type="similarity">
    <text evidence="1">Belongs to the TPP enzyme family.</text>
</comment>
<dbReference type="GO" id="GO:0009099">
    <property type="term" value="P:L-valine biosynthetic process"/>
    <property type="evidence" value="ECO:0007669"/>
    <property type="project" value="TreeGrafter"/>
</dbReference>
<dbReference type="InterPro" id="IPR029061">
    <property type="entry name" value="THDP-binding"/>
</dbReference>
<dbReference type="InterPro" id="IPR011766">
    <property type="entry name" value="TPP_enzyme_TPP-bd"/>
</dbReference>
<evidence type="ECO:0000313" key="6">
    <source>
        <dbReference type="Proteomes" id="UP000271603"/>
    </source>
</evidence>
<protein>
    <submittedName>
        <fullName evidence="5">Benzoylformate decarboxylase</fullName>
        <ecNumber evidence="5">4.1.1.7</ecNumber>
    </submittedName>
</protein>
<evidence type="ECO:0000256" key="1">
    <source>
        <dbReference type="ARBA" id="ARBA00007812"/>
    </source>
</evidence>
<dbReference type="GO" id="GO:0050660">
    <property type="term" value="F:flavin adenine dinucleotide binding"/>
    <property type="evidence" value="ECO:0007669"/>
    <property type="project" value="TreeGrafter"/>
</dbReference>
<dbReference type="Pfam" id="PF02776">
    <property type="entry name" value="TPP_enzyme_N"/>
    <property type="match status" value="1"/>
</dbReference>
<gene>
    <name evidence="5" type="primary">mdlC</name>
    <name evidence="5" type="ORF">NCTC9419_00389</name>
</gene>
<evidence type="ECO:0000313" key="5">
    <source>
        <dbReference type="EMBL" id="VEA68344.1"/>
    </source>
</evidence>
<dbReference type="SUPFAM" id="SSF52518">
    <property type="entry name" value="Thiamin diphosphate-binding fold (THDP-binding)"/>
    <property type="match status" value="2"/>
</dbReference>
<dbReference type="InterPro" id="IPR029035">
    <property type="entry name" value="DHS-like_NAD/FAD-binding_dom"/>
</dbReference>
<name>A0A447QE55_SERRU</name>
<reference evidence="5 6" key="1">
    <citation type="submission" date="2018-12" db="EMBL/GenBank/DDBJ databases">
        <authorList>
            <consortium name="Pathogen Informatics"/>
        </authorList>
    </citation>
    <scope>NUCLEOTIDE SEQUENCE [LARGE SCALE GENOMIC DNA]</scope>
    <source>
        <strain evidence="5 6">NCTC9419</strain>
    </source>
</reference>
<accession>A0A447QE55</accession>
<dbReference type="Gene3D" id="3.40.50.1220">
    <property type="entry name" value="TPP-binding domain"/>
    <property type="match status" value="1"/>
</dbReference>
<sequence>MKRYFSDLIVDFLEQQNIEYVTFNPGASFRGIHDSLVYREDSPDILMACHEEIAVAIAHGYYKASNNHMAVFLHANVGLLHGSMAIFNAWCDRVPLLLIGGNGPIDAAKRRPWIDWIHTSQNIESVVKDFVKWCDQPTSQKATIESLYRAVKLMNTEMQAPCYIAVDFDVQEQELESTAKLLPMTAAAPSRLPAADSRFIADLTEKLLSARMPVLILDFSGREPATVAPLISLAERVGMAVIDRGNRFNFPNTHPLNVSHAPPEALKEADLILAIEVQDLAGALGAFLPVIDGMPATEGVTLITLGTNDTLPSKWAADYQQFVPVTQSVIADTLTSIEALDASVAEAMESCPSTERLARIHRLGEHHHRARTAWSTEAQQLGMEGGEIHVAAAVSEIFQAVKNREWVLTNTGSLTIDGWVKKIWDMERPGSYLGLNGGGGLGYGLGASIGAAIAHRHDERLCIDLQADGDFLYTPSALWTLSSYDAPLLIVMMNNRLYLNSTQHAERIAKARERTEDLSHVATSFYEAPVDFVTIAEGFGIKSYPRIENLDEIGTVIGEAVNYITSQRKPALVEIRMK</sequence>
<evidence type="ECO:0000259" key="4">
    <source>
        <dbReference type="Pfam" id="PF02776"/>
    </source>
</evidence>
<keyword evidence="5" id="KW-0456">Lyase</keyword>
<dbReference type="PANTHER" id="PTHR18968:SF13">
    <property type="entry name" value="ACETOLACTATE SYNTHASE CATALYTIC SUBUNIT, MITOCHONDRIAL"/>
    <property type="match status" value="1"/>
</dbReference>
<dbReference type="AlphaFoldDB" id="A0A447QE55"/>
<dbReference type="GO" id="GO:0003984">
    <property type="term" value="F:acetolactate synthase activity"/>
    <property type="evidence" value="ECO:0007669"/>
    <property type="project" value="TreeGrafter"/>
</dbReference>
<dbReference type="SUPFAM" id="SSF52467">
    <property type="entry name" value="DHS-like NAD/FAD-binding domain"/>
    <property type="match status" value="1"/>
</dbReference>
<evidence type="ECO:0000256" key="2">
    <source>
        <dbReference type="ARBA" id="ARBA00023052"/>
    </source>
</evidence>
<organism evidence="5 6">
    <name type="scientific">Serratia rubidaea</name>
    <name type="common">Serratia marinorubra</name>
    <dbReference type="NCBI Taxonomy" id="61652"/>
    <lineage>
        <taxon>Bacteria</taxon>
        <taxon>Pseudomonadati</taxon>
        <taxon>Pseudomonadota</taxon>
        <taxon>Gammaproteobacteria</taxon>
        <taxon>Enterobacterales</taxon>
        <taxon>Yersiniaceae</taxon>
        <taxon>Serratia</taxon>
    </lineage>
</organism>
<feature type="domain" description="Thiamine pyrophosphate enzyme N-terminal TPP-binding" evidence="4">
    <location>
        <begin position="6"/>
        <end position="109"/>
    </location>
</feature>
<dbReference type="PANTHER" id="PTHR18968">
    <property type="entry name" value="THIAMINE PYROPHOSPHATE ENZYMES"/>
    <property type="match status" value="1"/>
</dbReference>
<dbReference type="EC" id="4.1.1.7" evidence="5"/>
<dbReference type="Pfam" id="PF02775">
    <property type="entry name" value="TPP_enzyme_C"/>
    <property type="match status" value="1"/>
</dbReference>
<feature type="domain" description="Thiamine pyrophosphate enzyme TPP-binding" evidence="3">
    <location>
        <begin position="418"/>
        <end position="575"/>
    </location>
</feature>
<dbReference type="CDD" id="cd07035">
    <property type="entry name" value="TPP_PYR_POX_like"/>
    <property type="match status" value="1"/>
</dbReference>
<dbReference type="Gene3D" id="3.40.50.970">
    <property type="match status" value="2"/>
</dbReference>
<dbReference type="Proteomes" id="UP000271603">
    <property type="component" value="Chromosome"/>
</dbReference>
<dbReference type="InterPro" id="IPR012001">
    <property type="entry name" value="Thiamin_PyroP_enz_TPP-bd_dom"/>
</dbReference>
<dbReference type="GO" id="GO:0030976">
    <property type="term" value="F:thiamine pyrophosphate binding"/>
    <property type="evidence" value="ECO:0007669"/>
    <property type="project" value="InterPro"/>
</dbReference>
<dbReference type="GO" id="GO:0009097">
    <property type="term" value="P:isoleucine biosynthetic process"/>
    <property type="evidence" value="ECO:0007669"/>
    <property type="project" value="TreeGrafter"/>
</dbReference>
<keyword evidence="2" id="KW-0786">Thiamine pyrophosphate</keyword>
<dbReference type="GO" id="GO:0050695">
    <property type="term" value="F:benzoylformate decarboxylase activity"/>
    <property type="evidence" value="ECO:0007669"/>
    <property type="project" value="UniProtKB-EC"/>
</dbReference>
<dbReference type="EMBL" id="LR134155">
    <property type="protein sequence ID" value="VEA68344.1"/>
    <property type="molecule type" value="Genomic_DNA"/>
</dbReference>
<dbReference type="GO" id="GO:0005948">
    <property type="term" value="C:acetolactate synthase complex"/>
    <property type="evidence" value="ECO:0007669"/>
    <property type="project" value="TreeGrafter"/>
</dbReference>
<dbReference type="InterPro" id="IPR045229">
    <property type="entry name" value="TPP_enz"/>
</dbReference>
<evidence type="ECO:0000259" key="3">
    <source>
        <dbReference type="Pfam" id="PF02775"/>
    </source>
</evidence>
<proteinExistence type="inferred from homology"/>